<gene>
    <name evidence="2" type="ORF">H6G18_06440</name>
</gene>
<evidence type="ECO:0000313" key="2">
    <source>
        <dbReference type="EMBL" id="MBD2343784.1"/>
    </source>
</evidence>
<dbReference type="EMBL" id="JACJRF010000007">
    <property type="protein sequence ID" value="MBD2343784.1"/>
    <property type="molecule type" value="Genomic_DNA"/>
</dbReference>
<dbReference type="RefSeq" id="WP_190406249.1">
    <property type="nucleotide sequence ID" value="NZ_JACJRF010000007.1"/>
</dbReference>
<accession>A0ABR8CN46</accession>
<feature type="region of interest" description="Disordered" evidence="1">
    <location>
        <begin position="1"/>
        <end position="28"/>
    </location>
</feature>
<organism evidence="2 3">
    <name type="scientific">Anabaena subtropica FACHB-260</name>
    <dbReference type="NCBI Taxonomy" id="2692884"/>
    <lineage>
        <taxon>Bacteria</taxon>
        <taxon>Bacillati</taxon>
        <taxon>Cyanobacteriota</taxon>
        <taxon>Cyanophyceae</taxon>
        <taxon>Nostocales</taxon>
        <taxon>Nostocaceae</taxon>
        <taxon>Anabaena</taxon>
    </lineage>
</organism>
<evidence type="ECO:0000256" key="1">
    <source>
        <dbReference type="SAM" id="MobiDB-lite"/>
    </source>
</evidence>
<sequence length="255" mass="28647">MQSRLNTPNKKLQKETSAFSTNPNQGMFESRSFVVQSKESMSNQPDLKTSLMQAKKYGHNLGQIVFTNVSNPEVIQQKCAREIPENKTSSIEPIQAANPDKRKNRRIDYPTWSLDQMAEKAHNENRTPKYARHSTTAVGIPITHTGFGVPTISQQRGNNKTVNDLKEQFSERGLQEPQIVTNLDSGQHADPFAVYNAFAGDFENTDDLALSVLLGVSKGRCNDCNDAISDFPIVMDKDYTLGKSTKKWKHGRRED</sequence>
<dbReference type="Proteomes" id="UP000607281">
    <property type="component" value="Unassembled WGS sequence"/>
</dbReference>
<name>A0ABR8CN46_9NOST</name>
<reference evidence="2 3" key="1">
    <citation type="journal article" date="2020" name="ISME J.">
        <title>Comparative genomics reveals insights into cyanobacterial evolution and habitat adaptation.</title>
        <authorList>
            <person name="Chen M.Y."/>
            <person name="Teng W.K."/>
            <person name="Zhao L."/>
            <person name="Hu C.X."/>
            <person name="Zhou Y.K."/>
            <person name="Han B.P."/>
            <person name="Song L.R."/>
            <person name="Shu W.S."/>
        </authorList>
    </citation>
    <scope>NUCLEOTIDE SEQUENCE [LARGE SCALE GENOMIC DNA]</scope>
    <source>
        <strain evidence="2 3">FACHB-260</strain>
    </source>
</reference>
<evidence type="ECO:0000313" key="3">
    <source>
        <dbReference type="Proteomes" id="UP000607281"/>
    </source>
</evidence>
<comment type="caution">
    <text evidence="2">The sequence shown here is derived from an EMBL/GenBank/DDBJ whole genome shotgun (WGS) entry which is preliminary data.</text>
</comment>
<protein>
    <submittedName>
        <fullName evidence="2">Uncharacterized protein</fullName>
    </submittedName>
</protein>
<proteinExistence type="predicted"/>
<keyword evidence="3" id="KW-1185">Reference proteome</keyword>